<dbReference type="EMBL" id="JAPFFF010000003">
    <property type="protein sequence ID" value="KAK8893183.1"/>
    <property type="molecule type" value="Genomic_DNA"/>
</dbReference>
<reference evidence="2 3" key="1">
    <citation type="submission" date="2024-04" db="EMBL/GenBank/DDBJ databases">
        <title>Tritrichomonas musculus Genome.</title>
        <authorList>
            <person name="Alves-Ferreira E."/>
            <person name="Grigg M."/>
            <person name="Lorenzi H."/>
            <person name="Galac M."/>
        </authorList>
    </citation>
    <scope>NUCLEOTIDE SEQUENCE [LARGE SCALE GENOMIC DNA]</scope>
    <source>
        <strain evidence="2 3">EAF2021</strain>
    </source>
</reference>
<protein>
    <recommendedName>
        <fullName evidence="4">DUF3447 domain-containing protein</fullName>
    </recommendedName>
</protein>
<evidence type="ECO:0000313" key="3">
    <source>
        <dbReference type="Proteomes" id="UP001470230"/>
    </source>
</evidence>
<sequence length="384" mass="45896">MDPQALISEYLEKLKQIQENILQYIEKSDDSEDDFQNINKIFEEQNVKEDRHKLKELLHLIIHISSNHRRNALFFKKIERIILIFKDIMTNFYSVEDLFNIFKNNKRMLLFLFREEIIPPRSTMISTISNEKFKGWLYPNYFFPEFKPIYNTKLRKEISEQNQKLITTSDNNVDTPEIFEKNRLLGENNSEFCQLIRNDSFEEFKNYVTKTNLSLTSTIEPSIYETNTFLLKRTPTLIEYSAFYGSVNIFKYLQSNQVELTPSLWLYAVHGQNIDLLNILKDSQIKPEDETYRQCYLEAIKCHHIEICEYLSNNGLKLEKGDYGAFIKSLRVFNIKYFPTSFDSSFNIFYDFCEFDYFYIVTVLLNSTKIDLNARRISYFIQKK</sequence>
<name>A0ABR2KPU7_9EUKA</name>
<dbReference type="InterPro" id="IPR036770">
    <property type="entry name" value="Ankyrin_rpt-contain_sf"/>
</dbReference>
<feature type="coiled-coil region" evidence="1">
    <location>
        <begin position="7"/>
        <end position="34"/>
    </location>
</feature>
<dbReference type="PANTHER" id="PTHR24159">
    <property type="match status" value="1"/>
</dbReference>
<proteinExistence type="predicted"/>
<dbReference type="SUPFAM" id="SSF48403">
    <property type="entry name" value="Ankyrin repeat"/>
    <property type="match status" value="1"/>
</dbReference>
<comment type="caution">
    <text evidence="2">The sequence shown here is derived from an EMBL/GenBank/DDBJ whole genome shotgun (WGS) entry which is preliminary data.</text>
</comment>
<evidence type="ECO:0008006" key="4">
    <source>
        <dbReference type="Google" id="ProtNLM"/>
    </source>
</evidence>
<evidence type="ECO:0000313" key="2">
    <source>
        <dbReference type="EMBL" id="KAK8893183.1"/>
    </source>
</evidence>
<keyword evidence="1" id="KW-0175">Coiled coil</keyword>
<dbReference type="PANTHER" id="PTHR24159:SF5">
    <property type="entry name" value="ANK_REP_REGION DOMAIN-CONTAINING PROTEIN"/>
    <property type="match status" value="1"/>
</dbReference>
<organism evidence="2 3">
    <name type="scientific">Tritrichomonas musculus</name>
    <dbReference type="NCBI Taxonomy" id="1915356"/>
    <lineage>
        <taxon>Eukaryota</taxon>
        <taxon>Metamonada</taxon>
        <taxon>Parabasalia</taxon>
        <taxon>Tritrichomonadida</taxon>
        <taxon>Tritrichomonadidae</taxon>
        <taxon>Tritrichomonas</taxon>
    </lineage>
</organism>
<accession>A0ABR2KPU7</accession>
<keyword evidence="3" id="KW-1185">Reference proteome</keyword>
<dbReference type="Proteomes" id="UP001470230">
    <property type="component" value="Unassembled WGS sequence"/>
</dbReference>
<gene>
    <name evidence="2" type="ORF">M9Y10_021598</name>
</gene>
<evidence type="ECO:0000256" key="1">
    <source>
        <dbReference type="SAM" id="Coils"/>
    </source>
</evidence>